<evidence type="ECO:0000256" key="1">
    <source>
        <dbReference type="SAM" id="MobiDB-lite"/>
    </source>
</evidence>
<feature type="region of interest" description="Disordered" evidence="1">
    <location>
        <begin position="69"/>
        <end position="108"/>
    </location>
</feature>
<proteinExistence type="predicted"/>
<feature type="region of interest" description="Disordered" evidence="1">
    <location>
        <begin position="185"/>
        <end position="239"/>
    </location>
</feature>
<sequence>MSSSENKNQQQDLNALAEEAERDLNTWYAKTGHRRAGIEEEAPGINELEASRKFPGTEIRYGEDLCTNKSWDKKIPEPEGGDRDDKGHLLHGHAYEGIGGPEDKTAHIYQHSPGRIDEEVVKGWGLDPVKLTEETFDPSRPDLLPPDQARGHGYDNTEGGPHKYQQSILESGKRAAAANVFGEDTGLGLHHRDLPTGARGGNKWRRGSKWEAREGVPDQGADMNEVPPKSVVEFSHSLH</sequence>
<gene>
    <name evidence="2" type="ORF">B0H65DRAFT_480671</name>
</gene>
<dbReference type="GeneID" id="87864747"/>
<feature type="region of interest" description="Disordered" evidence="1">
    <location>
        <begin position="132"/>
        <end position="164"/>
    </location>
</feature>
<dbReference type="AlphaFoldDB" id="A0AAE0J165"/>
<evidence type="ECO:0000313" key="2">
    <source>
        <dbReference type="EMBL" id="KAK3335023.1"/>
    </source>
</evidence>
<comment type="caution">
    <text evidence="2">The sequence shown here is derived from an EMBL/GenBank/DDBJ whole genome shotgun (WGS) entry which is preliminary data.</text>
</comment>
<dbReference type="RefSeq" id="XP_062677189.1">
    <property type="nucleotide sequence ID" value="XM_062827593.1"/>
</dbReference>
<dbReference type="Proteomes" id="UP001278500">
    <property type="component" value="Unassembled WGS sequence"/>
</dbReference>
<protein>
    <submittedName>
        <fullName evidence="2">Uncharacterized protein</fullName>
    </submittedName>
</protein>
<reference evidence="2" key="2">
    <citation type="submission" date="2023-06" db="EMBL/GenBank/DDBJ databases">
        <authorList>
            <consortium name="Lawrence Berkeley National Laboratory"/>
            <person name="Haridas S."/>
            <person name="Hensen N."/>
            <person name="Bonometti L."/>
            <person name="Westerberg I."/>
            <person name="Brannstrom I.O."/>
            <person name="Guillou S."/>
            <person name="Cros-Aarteil S."/>
            <person name="Calhoun S."/>
            <person name="Kuo A."/>
            <person name="Mondo S."/>
            <person name="Pangilinan J."/>
            <person name="Riley R."/>
            <person name="Labutti K."/>
            <person name="Andreopoulos B."/>
            <person name="Lipzen A."/>
            <person name="Chen C."/>
            <person name="Yanf M."/>
            <person name="Daum C."/>
            <person name="Ng V."/>
            <person name="Clum A."/>
            <person name="Steindorff A."/>
            <person name="Ohm R."/>
            <person name="Martin F."/>
            <person name="Silar P."/>
            <person name="Natvig D."/>
            <person name="Lalanne C."/>
            <person name="Gautier V."/>
            <person name="Ament-Velasquez S.L."/>
            <person name="Kruys A."/>
            <person name="Hutchinson M.I."/>
            <person name="Powell A.J."/>
            <person name="Barry K."/>
            <person name="Miller A.N."/>
            <person name="Grigoriev I.V."/>
            <person name="Debuchy R."/>
            <person name="Gladieux P."/>
            <person name="Thoren M.H."/>
            <person name="Johannesson H."/>
        </authorList>
    </citation>
    <scope>NUCLEOTIDE SEQUENCE</scope>
    <source>
        <strain evidence="2">CBS 560.94</strain>
    </source>
</reference>
<dbReference type="EMBL" id="JAUEPP010000009">
    <property type="protein sequence ID" value="KAK3335023.1"/>
    <property type="molecule type" value="Genomic_DNA"/>
</dbReference>
<evidence type="ECO:0000313" key="3">
    <source>
        <dbReference type="Proteomes" id="UP001278500"/>
    </source>
</evidence>
<name>A0AAE0J165_9PEZI</name>
<accession>A0AAE0J165</accession>
<reference evidence="2" key="1">
    <citation type="journal article" date="2023" name="Mol. Phylogenet. Evol.">
        <title>Genome-scale phylogeny and comparative genomics of the fungal order Sordariales.</title>
        <authorList>
            <person name="Hensen N."/>
            <person name="Bonometti L."/>
            <person name="Westerberg I."/>
            <person name="Brannstrom I.O."/>
            <person name="Guillou S."/>
            <person name="Cros-Aarteil S."/>
            <person name="Calhoun S."/>
            <person name="Haridas S."/>
            <person name="Kuo A."/>
            <person name="Mondo S."/>
            <person name="Pangilinan J."/>
            <person name="Riley R."/>
            <person name="LaButti K."/>
            <person name="Andreopoulos B."/>
            <person name="Lipzen A."/>
            <person name="Chen C."/>
            <person name="Yan M."/>
            <person name="Daum C."/>
            <person name="Ng V."/>
            <person name="Clum A."/>
            <person name="Steindorff A."/>
            <person name="Ohm R.A."/>
            <person name="Martin F."/>
            <person name="Silar P."/>
            <person name="Natvig D.O."/>
            <person name="Lalanne C."/>
            <person name="Gautier V."/>
            <person name="Ament-Velasquez S.L."/>
            <person name="Kruys A."/>
            <person name="Hutchinson M.I."/>
            <person name="Powell A.J."/>
            <person name="Barry K."/>
            <person name="Miller A.N."/>
            <person name="Grigoriev I.V."/>
            <person name="Debuchy R."/>
            <person name="Gladieux P."/>
            <person name="Hiltunen Thoren M."/>
            <person name="Johannesson H."/>
        </authorList>
    </citation>
    <scope>NUCLEOTIDE SEQUENCE</scope>
    <source>
        <strain evidence="2">CBS 560.94</strain>
    </source>
</reference>
<feature type="compositionally biased region" description="Basic and acidic residues" evidence="1">
    <location>
        <begin position="70"/>
        <end position="88"/>
    </location>
</feature>
<keyword evidence="3" id="KW-1185">Reference proteome</keyword>
<organism evidence="2 3">
    <name type="scientific">Neurospora tetraspora</name>
    <dbReference type="NCBI Taxonomy" id="94610"/>
    <lineage>
        <taxon>Eukaryota</taxon>
        <taxon>Fungi</taxon>
        <taxon>Dikarya</taxon>
        <taxon>Ascomycota</taxon>
        <taxon>Pezizomycotina</taxon>
        <taxon>Sordariomycetes</taxon>
        <taxon>Sordariomycetidae</taxon>
        <taxon>Sordariales</taxon>
        <taxon>Sordariaceae</taxon>
        <taxon>Neurospora</taxon>
    </lineage>
</organism>